<evidence type="ECO:0000313" key="5">
    <source>
        <dbReference type="Proteomes" id="UP000014500"/>
    </source>
</evidence>
<protein>
    <submittedName>
        <fullName evidence="4">Uncharacterized protein</fullName>
    </submittedName>
</protein>
<dbReference type="SUPFAM" id="SSF57302">
    <property type="entry name" value="Snake toxin-like"/>
    <property type="match status" value="1"/>
</dbReference>
<keyword evidence="1 3" id="KW-0732">Signal</keyword>
<feature type="signal peptide" evidence="3">
    <location>
        <begin position="1"/>
        <end position="19"/>
    </location>
</feature>
<evidence type="ECO:0000313" key="4">
    <source>
        <dbReference type="EnsemblMetazoa" id="SMAR011517-PA"/>
    </source>
</evidence>
<organism evidence="4 5">
    <name type="scientific">Strigamia maritima</name>
    <name type="common">European centipede</name>
    <name type="synonym">Geophilus maritimus</name>
    <dbReference type="NCBI Taxonomy" id="126957"/>
    <lineage>
        <taxon>Eukaryota</taxon>
        <taxon>Metazoa</taxon>
        <taxon>Ecdysozoa</taxon>
        <taxon>Arthropoda</taxon>
        <taxon>Myriapoda</taxon>
        <taxon>Chilopoda</taxon>
        <taxon>Pleurostigmophora</taxon>
        <taxon>Geophilomorpha</taxon>
        <taxon>Linotaeniidae</taxon>
        <taxon>Strigamia</taxon>
    </lineage>
</organism>
<comment type="similarity">
    <text evidence="2">Belongs to the scoloptoxin-05 family.</text>
</comment>
<feature type="chain" id="PRO_5004590390" evidence="3">
    <location>
        <begin position="20"/>
        <end position="121"/>
    </location>
</feature>
<dbReference type="InterPro" id="IPR045860">
    <property type="entry name" value="Snake_toxin-like_sf"/>
</dbReference>
<dbReference type="Gene3D" id="2.10.60.10">
    <property type="entry name" value="CD59"/>
    <property type="match status" value="1"/>
</dbReference>
<name>T1JCK3_STRMM</name>
<dbReference type="PANTHER" id="PTHR33562">
    <property type="entry name" value="ATILLA, ISOFORM B-RELATED-RELATED"/>
    <property type="match status" value="1"/>
</dbReference>
<dbReference type="AlphaFoldDB" id="T1JCK3"/>
<evidence type="ECO:0000256" key="1">
    <source>
        <dbReference type="ARBA" id="ARBA00022729"/>
    </source>
</evidence>
<sequence>MKLFLLGLFFLAIVHNALSLKCYQCIGNDNCMDNPSECPNVPFVPNPNSCFKFQGGGAVAKTCFVAPSSGTGKCETGSHDGQTGTVCWCTGDLCNNAQATIMSKMMMFSAIIVAVFVQKFM</sequence>
<evidence type="ECO:0000256" key="3">
    <source>
        <dbReference type="SAM" id="SignalP"/>
    </source>
</evidence>
<dbReference type="InterPro" id="IPR050975">
    <property type="entry name" value="Sleep_regulator"/>
</dbReference>
<dbReference type="EMBL" id="JH432065">
    <property type="status" value="NOT_ANNOTATED_CDS"/>
    <property type="molecule type" value="Genomic_DNA"/>
</dbReference>
<dbReference type="HOGENOM" id="CLU_160234_0_0_1"/>
<dbReference type="EnsemblMetazoa" id="SMAR011517-RA">
    <property type="protein sequence ID" value="SMAR011517-PA"/>
    <property type="gene ID" value="SMAR011517"/>
</dbReference>
<reference evidence="4" key="2">
    <citation type="submission" date="2015-02" db="UniProtKB">
        <authorList>
            <consortium name="EnsemblMetazoa"/>
        </authorList>
    </citation>
    <scope>IDENTIFICATION</scope>
</reference>
<evidence type="ECO:0000256" key="2">
    <source>
        <dbReference type="ARBA" id="ARBA00025739"/>
    </source>
</evidence>
<dbReference type="Proteomes" id="UP000014500">
    <property type="component" value="Unassembled WGS sequence"/>
</dbReference>
<dbReference type="PhylomeDB" id="T1JCK3"/>
<proteinExistence type="inferred from homology"/>
<keyword evidence="5" id="KW-1185">Reference proteome</keyword>
<reference evidence="5" key="1">
    <citation type="submission" date="2011-05" db="EMBL/GenBank/DDBJ databases">
        <authorList>
            <person name="Richards S.R."/>
            <person name="Qu J."/>
            <person name="Jiang H."/>
            <person name="Jhangiani S.N."/>
            <person name="Agravi P."/>
            <person name="Goodspeed R."/>
            <person name="Gross S."/>
            <person name="Mandapat C."/>
            <person name="Jackson L."/>
            <person name="Mathew T."/>
            <person name="Pu L."/>
            <person name="Thornton R."/>
            <person name="Saada N."/>
            <person name="Wilczek-Boney K.B."/>
            <person name="Lee S."/>
            <person name="Kovar C."/>
            <person name="Wu Y."/>
            <person name="Scherer S.E."/>
            <person name="Worley K.C."/>
            <person name="Muzny D.M."/>
            <person name="Gibbs R."/>
        </authorList>
    </citation>
    <scope>NUCLEOTIDE SEQUENCE</scope>
    <source>
        <strain evidence="5">Brora</strain>
    </source>
</reference>
<accession>T1JCK3</accession>